<evidence type="ECO:0000313" key="6">
    <source>
        <dbReference type="Proteomes" id="UP000824469"/>
    </source>
</evidence>
<dbReference type="SUPFAM" id="SSF54928">
    <property type="entry name" value="RNA-binding domain, RBD"/>
    <property type="match status" value="1"/>
</dbReference>
<dbReference type="PROSITE" id="PS50102">
    <property type="entry name" value="RRM"/>
    <property type="match status" value="1"/>
</dbReference>
<proteinExistence type="predicted"/>
<evidence type="ECO:0000256" key="3">
    <source>
        <dbReference type="SAM" id="MobiDB-lite"/>
    </source>
</evidence>
<dbReference type="AlphaFoldDB" id="A0AA38CIK4"/>
<feature type="domain" description="RRM" evidence="4">
    <location>
        <begin position="98"/>
        <end position="158"/>
    </location>
</feature>
<evidence type="ECO:0000313" key="5">
    <source>
        <dbReference type="EMBL" id="KAH9300211.1"/>
    </source>
</evidence>
<dbReference type="GO" id="GO:0003723">
    <property type="term" value="F:RNA binding"/>
    <property type="evidence" value="ECO:0007669"/>
    <property type="project" value="UniProtKB-UniRule"/>
</dbReference>
<comment type="caution">
    <text evidence="5">The sequence shown here is derived from an EMBL/GenBank/DDBJ whole genome shotgun (WGS) entry which is preliminary data.</text>
</comment>
<sequence length="158" mass="17990">MAGMGAGAAPPHFQFHHEYSNPPPLYRHEYTNNNNNNNNLHYYPSPPPSVSAPPHYMPPLQPFAPPPPFPPPYNNGSSQRHNRHQEASNSSIHKERVRTLFISGLPEDVKPREIFNLFRRRSGFQTCQLKYTGHGYQIVAFAVFSHQEYALDAKDALN</sequence>
<dbReference type="InterPro" id="IPR035979">
    <property type="entry name" value="RBD_domain_sf"/>
</dbReference>
<name>A0AA38CIK4_TAXCH</name>
<keyword evidence="1 2" id="KW-0694">RNA-binding</keyword>
<feature type="non-terminal residue" evidence="5">
    <location>
        <position position="1"/>
    </location>
</feature>
<dbReference type="PANTHER" id="PTHR10501">
    <property type="entry name" value="U1 SMALL NUCLEAR RIBONUCLEOPROTEIN A/U2 SMALL NUCLEAR RIBONUCLEOPROTEIN B"/>
    <property type="match status" value="1"/>
</dbReference>
<organism evidence="5 6">
    <name type="scientific">Taxus chinensis</name>
    <name type="common">Chinese yew</name>
    <name type="synonym">Taxus wallichiana var. chinensis</name>
    <dbReference type="NCBI Taxonomy" id="29808"/>
    <lineage>
        <taxon>Eukaryota</taxon>
        <taxon>Viridiplantae</taxon>
        <taxon>Streptophyta</taxon>
        <taxon>Embryophyta</taxon>
        <taxon>Tracheophyta</taxon>
        <taxon>Spermatophyta</taxon>
        <taxon>Pinopsida</taxon>
        <taxon>Pinidae</taxon>
        <taxon>Conifers II</taxon>
        <taxon>Cupressales</taxon>
        <taxon>Taxaceae</taxon>
        <taxon>Taxus</taxon>
    </lineage>
</organism>
<gene>
    <name evidence="5" type="ORF">KI387_011794</name>
</gene>
<dbReference type="EMBL" id="JAHRHJ020000009">
    <property type="protein sequence ID" value="KAH9300211.1"/>
    <property type="molecule type" value="Genomic_DNA"/>
</dbReference>
<reference evidence="5 6" key="1">
    <citation type="journal article" date="2021" name="Nat. Plants">
        <title>The Taxus genome provides insights into paclitaxel biosynthesis.</title>
        <authorList>
            <person name="Xiong X."/>
            <person name="Gou J."/>
            <person name="Liao Q."/>
            <person name="Li Y."/>
            <person name="Zhou Q."/>
            <person name="Bi G."/>
            <person name="Li C."/>
            <person name="Du R."/>
            <person name="Wang X."/>
            <person name="Sun T."/>
            <person name="Guo L."/>
            <person name="Liang H."/>
            <person name="Lu P."/>
            <person name="Wu Y."/>
            <person name="Zhang Z."/>
            <person name="Ro D.K."/>
            <person name="Shang Y."/>
            <person name="Huang S."/>
            <person name="Yan J."/>
        </authorList>
    </citation>
    <scope>NUCLEOTIDE SEQUENCE [LARGE SCALE GENOMIC DNA]</scope>
    <source>
        <strain evidence="5">Ta-2019</strain>
    </source>
</reference>
<keyword evidence="6" id="KW-1185">Reference proteome</keyword>
<feature type="region of interest" description="Disordered" evidence="3">
    <location>
        <begin position="1"/>
        <end position="92"/>
    </location>
</feature>
<evidence type="ECO:0000256" key="2">
    <source>
        <dbReference type="PROSITE-ProRule" id="PRU00176"/>
    </source>
</evidence>
<accession>A0AA38CIK4</accession>
<dbReference type="Gene3D" id="3.30.70.330">
    <property type="match status" value="1"/>
</dbReference>
<evidence type="ECO:0000259" key="4">
    <source>
        <dbReference type="PROSITE" id="PS50102"/>
    </source>
</evidence>
<protein>
    <recommendedName>
        <fullName evidence="4">RRM domain-containing protein</fullName>
    </recommendedName>
</protein>
<dbReference type="Pfam" id="PF00076">
    <property type="entry name" value="RRM_1"/>
    <property type="match status" value="1"/>
</dbReference>
<dbReference type="InterPro" id="IPR012677">
    <property type="entry name" value="Nucleotide-bd_a/b_plait_sf"/>
</dbReference>
<feature type="compositionally biased region" description="Pro residues" evidence="3">
    <location>
        <begin position="44"/>
        <end position="73"/>
    </location>
</feature>
<evidence type="ECO:0000256" key="1">
    <source>
        <dbReference type="ARBA" id="ARBA00022884"/>
    </source>
</evidence>
<dbReference type="Proteomes" id="UP000824469">
    <property type="component" value="Unassembled WGS sequence"/>
</dbReference>
<dbReference type="InterPro" id="IPR000504">
    <property type="entry name" value="RRM_dom"/>
</dbReference>
<feature type="compositionally biased region" description="Low complexity" evidence="3">
    <location>
        <begin position="32"/>
        <end position="43"/>
    </location>
</feature>